<feature type="compositionally biased region" description="Polar residues" evidence="1">
    <location>
        <begin position="383"/>
        <end position="399"/>
    </location>
</feature>
<evidence type="ECO:0000313" key="3">
    <source>
        <dbReference type="Proteomes" id="UP000038010"/>
    </source>
</evidence>
<evidence type="ECO:0000256" key="1">
    <source>
        <dbReference type="SAM" id="MobiDB-lite"/>
    </source>
</evidence>
<dbReference type="GeneID" id="28733636"/>
<dbReference type="PRINTS" id="PR01217">
    <property type="entry name" value="PRICHEXTENSN"/>
</dbReference>
<feature type="compositionally biased region" description="Polar residues" evidence="1">
    <location>
        <begin position="76"/>
        <end position="99"/>
    </location>
</feature>
<feature type="region of interest" description="Disordered" evidence="1">
    <location>
        <begin position="171"/>
        <end position="197"/>
    </location>
</feature>
<accession>A0A0N1HEB6</accession>
<dbReference type="AlphaFoldDB" id="A0A0N1HEB6"/>
<dbReference type="EMBL" id="LFJN01000006">
    <property type="protein sequence ID" value="KPI43090.1"/>
    <property type="molecule type" value="Genomic_DNA"/>
</dbReference>
<feature type="region of interest" description="Disordered" evidence="1">
    <location>
        <begin position="76"/>
        <end position="102"/>
    </location>
</feature>
<sequence length="469" mass="48516">MASSLFSIYPGRGVLEKALYSDLVLRTSNGYEIKAHRIYVNVASKTVRELSDEALRTGYLPAASGNPLFGSAAAVANSSPRTSTPGKNSKFTSGTTASKAPSIFDSQPPLFSTATVFSTPASSAAFGTAATTSIPSPNPSTSTKHTKFTFGDASSKTSSIFDSQPSIFDSATVPNRRAKPDSPAVDHEVADDKIASCPPPYTPLPMFSFGKKADTAPAPPSQTSLPAFVFGNQADAAPTPPSQTPVPTFSFSEKADAALTSSQTQQPFFLFGNKADAASNSPSKTQQPTFFFGPKADAALTSPLAGAAVQTACYKGKEFIVRVKVPPTPQSTPPKVGPGPVPTVARPTAPVLATSSDSTIDCTCRSKGNLAATSMRDQVAIVSNSDGPVRNATNISSPNDASADASASDDETVYFSAPSRMHTQDNVSSIQSSSSFETSAIEGTRSTKATVEDAVEDGDGGQSKVIATC</sequence>
<dbReference type="RefSeq" id="XP_018003053.1">
    <property type="nucleotide sequence ID" value="XM_018141756.1"/>
</dbReference>
<keyword evidence="3" id="KW-1185">Reference proteome</keyword>
<feature type="compositionally biased region" description="Basic and acidic residues" evidence="1">
    <location>
        <begin position="178"/>
        <end position="194"/>
    </location>
</feature>
<proteinExistence type="predicted"/>
<protein>
    <submittedName>
        <fullName evidence="2">Uncharacterized protein</fullName>
    </submittedName>
</protein>
<dbReference type="VEuPathDB" id="FungiDB:AB675_1835"/>
<dbReference type="Proteomes" id="UP000038010">
    <property type="component" value="Unassembled WGS sequence"/>
</dbReference>
<comment type="caution">
    <text evidence="2">The sequence shown here is derived from an EMBL/GenBank/DDBJ whole genome shotgun (WGS) entry which is preliminary data.</text>
</comment>
<name>A0A0N1HEB6_9EURO</name>
<reference evidence="2 3" key="1">
    <citation type="submission" date="2015-06" db="EMBL/GenBank/DDBJ databases">
        <title>Draft genome of the ant-associated black yeast Phialophora attae CBS 131958.</title>
        <authorList>
            <person name="Moreno L.F."/>
            <person name="Stielow B.J."/>
            <person name="de Hoog S."/>
            <person name="Vicente V.A."/>
            <person name="Weiss V.A."/>
            <person name="de Vries M."/>
            <person name="Cruz L.M."/>
            <person name="Souza E.M."/>
        </authorList>
    </citation>
    <scope>NUCLEOTIDE SEQUENCE [LARGE SCALE GENOMIC DNA]</scope>
    <source>
        <strain evidence="2 3">CBS 131958</strain>
    </source>
</reference>
<feature type="compositionally biased region" description="Low complexity" evidence="1">
    <location>
        <begin position="428"/>
        <end position="439"/>
    </location>
</feature>
<evidence type="ECO:0000313" key="2">
    <source>
        <dbReference type="EMBL" id="KPI43090.1"/>
    </source>
</evidence>
<feature type="region of interest" description="Disordered" evidence="1">
    <location>
        <begin position="383"/>
        <end position="469"/>
    </location>
</feature>
<gene>
    <name evidence="2" type="ORF">AB675_1835</name>
</gene>
<organism evidence="2 3">
    <name type="scientific">Cyphellophora attinorum</name>
    <dbReference type="NCBI Taxonomy" id="1664694"/>
    <lineage>
        <taxon>Eukaryota</taxon>
        <taxon>Fungi</taxon>
        <taxon>Dikarya</taxon>
        <taxon>Ascomycota</taxon>
        <taxon>Pezizomycotina</taxon>
        <taxon>Eurotiomycetes</taxon>
        <taxon>Chaetothyriomycetidae</taxon>
        <taxon>Chaetothyriales</taxon>
        <taxon>Cyphellophoraceae</taxon>
        <taxon>Cyphellophora</taxon>
    </lineage>
</organism>